<dbReference type="InterPro" id="IPR050058">
    <property type="entry name" value="Ala-tRNA_ligase"/>
</dbReference>
<evidence type="ECO:0000256" key="11">
    <source>
        <dbReference type="ARBA" id="ARBA00048300"/>
    </source>
</evidence>
<keyword evidence="9 12" id="KW-0648">Protein biosynthesis</keyword>
<evidence type="ECO:0000256" key="4">
    <source>
        <dbReference type="ARBA" id="ARBA00022723"/>
    </source>
</evidence>
<keyword evidence="2 12" id="KW-0820">tRNA-binding</keyword>
<keyword evidence="12" id="KW-0496">Mitochondrion</keyword>
<dbReference type="CDD" id="cd00673">
    <property type="entry name" value="AlaRS_core"/>
    <property type="match status" value="1"/>
</dbReference>
<dbReference type="EC" id="6.1.1.7" evidence="12"/>
<comment type="catalytic activity">
    <reaction evidence="11 12">
        <text>tRNA(Ala) + L-alanine + ATP = L-alanyl-tRNA(Ala) + AMP + diphosphate</text>
        <dbReference type="Rhea" id="RHEA:12540"/>
        <dbReference type="Rhea" id="RHEA-COMP:9657"/>
        <dbReference type="Rhea" id="RHEA-COMP:9923"/>
        <dbReference type="ChEBI" id="CHEBI:30616"/>
        <dbReference type="ChEBI" id="CHEBI:33019"/>
        <dbReference type="ChEBI" id="CHEBI:57972"/>
        <dbReference type="ChEBI" id="CHEBI:78442"/>
        <dbReference type="ChEBI" id="CHEBI:78497"/>
        <dbReference type="ChEBI" id="CHEBI:456215"/>
        <dbReference type="EC" id="6.1.1.7"/>
    </reaction>
</comment>
<keyword evidence="5 12" id="KW-0547">Nucleotide-binding</keyword>
<dbReference type="GO" id="GO:0005524">
    <property type="term" value="F:ATP binding"/>
    <property type="evidence" value="ECO:0007669"/>
    <property type="project" value="UniProtKB-UniRule"/>
</dbReference>
<evidence type="ECO:0000256" key="6">
    <source>
        <dbReference type="ARBA" id="ARBA00022833"/>
    </source>
</evidence>
<dbReference type="CDD" id="cd03181">
    <property type="entry name" value="GST_C_EF1Bgamma_like"/>
    <property type="match status" value="1"/>
</dbReference>
<comment type="function">
    <text evidence="12">Catalyzes the attachment of alanine to tRNA(Ala) in a two-step reaction: alanine is first activated by ATP to form Ala-AMP and then transferred to the acceptor end of tRNA(Ala). Also edits incorrectly charged tRNA(Ala) via its editing domain.</text>
</comment>
<dbReference type="Gene3D" id="3.10.310.40">
    <property type="match status" value="1"/>
</dbReference>
<dbReference type="SUPFAM" id="SSF55186">
    <property type="entry name" value="ThrRS/AlaRS common domain"/>
    <property type="match status" value="1"/>
</dbReference>
<keyword evidence="7 12" id="KW-0067">ATP-binding</keyword>
<evidence type="ECO:0000256" key="8">
    <source>
        <dbReference type="ARBA" id="ARBA00022884"/>
    </source>
</evidence>
<dbReference type="NCBIfam" id="TIGR00344">
    <property type="entry name" value="alaS"/>
    <property type="match status" value="1"/>
</dbReference>
<dbReference type="InterPro" id="IPR018162">
    <property type="entry name" value="Ala-tRNA-ligase_IIc_anticod-bd"/>
</dbReference>
<dbReference type="SUPFAM" id="SSF52833">
    <property type="entry name" value="Thioredoxin-like"/>
    <property type="match status" value="1"/>
</dbReference>
<evidence type="ECO:0000259" key="13">
    <source>
        <dbReference type="PROSITE" id="PS50405"/>
    </source>
</evidence>
<evidence type="ECO:0000313" key="15">
    <source>
        <dbReference type="EMBL" id="GHP12252.1"/>
    </source>
</evidence>
<dbReference type="SUPFAM" id="SSF50447">
    <property type="entry name" value="Translation proteins"/>
    <property type="match status" value="1"/>
</dbReference>
<dbReference type="InterPro" id="IPR018164">
    <property type="entry name" value="Ala-tRNA-synth_IIc_N"/>
</dbReference>
<dbReference type="InterPro" id="IPR010987">
    <property type="entry name" value="Glutathione-S-Trfase_C-like"/>
</dbReference>
<dbReference type="InterPro" id="IPR018165">
    <property type="entry name" value="Ala-tRNA-synth_IIc_core"/>
</dbReference>
<keyword evidence="10 12" id="KW-0030">Aminoacyl-tRNA synthetase</keyword>
<dbReference type="FunFam" id="3.30.980.10:FF:000004">
    <property type="entry name" value="Alanine--tRNA ligase, cytoplasmic"/>
    <property type="match status" value="1"/>
</dbReference>
<evidence type="ECO:0000313" key="16">
    <source>
        <dbReference type="Proteomes" id="UP000660262"/>
    </source>
</evidence>
<keyword evidence="4 12" id="KW-0479">Metal-binding</keyword>
<evidence type="ECO:0000256" key="1">
    <source>
        <dbReference type="ARBA" id="ARBA00008429"/>
    </source>
</evidence>
<dbReference type="Pfam" id="PF07973">
    <property type="entry name" value="tRNA_SAD"/>
    <property type="match status" value="1"/>
</dbReference>
<dbReference type="PANTHER" id="PTHR11777">
    <property type="entry name" value="ALANYL-TRNA SYNTHETASE"/>
    <property type="match status" value="1"/>
</dbReference>
<comment type="domain">
    <text evidence="12">Consists of three domains; the N-terminal catalytic domain, the editing domain and the C-terminal C-Ala domain. The editing domain removes incorrectly charged amino acids, while the C-Ala domain, along with tRNA(Ala), serves as a bridge to cooperatively bring together the editing and aminoacylation centers thus stimulating deacylation of misacylated tRNAs.</text>
</comment>
<dbReference type="SMART" id="SM00863">
    <property type="entry name" value="tRNA_SAD"/>
    <property type="match status" value="1"/>
</dbReference>
<proteinExistence type="inferred from homology"/>
<evidence type="ECO:0000256" key="2">
    <source>
        <dbReference type="ARBA" id="ARBA00022555"/>
    </source>
</evidence>
<dbReference type="InterPro" id="IPR036282">
    <property type="entry name" value="Glutathione-S-Trfase_C_sf"/>
</dbReference>
<dbReference type="InterPro" id="IPR045864">
    <property type="entry name" value="aa-tRNA-synth_II/BPL/LPL"/>
</dbReference>
<sequence length="1204" mass="129745">MADVRHRLYGVGLRNRKVILVAHYSNVYLDVNTNIPTGNGFVWGVTHKEPWFTALSPTGKFPLLEIVDAKSGASLGSLVESNAICKYVCSLAPAAFGKTSSPALYPTDDAAQMAQIDAWIDFSLIFDAVGKDWLYPMFGAAAYDQAHTAAAKATCQRTLEGLERHIASSGRAYLVTDHVTLADVVVLTQTVTFWRLVFTPEFLKPYPAYTRWMSTMLSQPKVRAVLGPCVQATQEAVYKPDAPLDMSLASYVSDYAAEWPSSRVRQTFIDFFNKKKQHTVVPSSSVVPHDDPTLLFTNAGMNQFKAIFLGKADPKGPLAKLRRACDTQKCIRAGGKHNDLDDVGKDTYHHTFFEMLGNWSFGDYFKREAITWAWELLTQVYGLPAERLYATYFGGDEKLGLAADDEAKNIWLELLPPDKVLPFGCKDNFWEMGDQGPCGPCTEIHYDRCGGRDAAALVNDDDPTCLEIWNLVFIQFNREPDGSLKPLPHKHVDTGMGFERIASILQGVMSNYDTDIFQPLFAAIQKATGAAPYTGKLDDEDADNKDMAYRVVADHIRTISFAIADGSQPGSDGREYVLRRVLRRAVRYGREVLGGKEGFFAGLVPALVECMGDVFPELRKHEKKIVEIIADEETSFGRTLQRGIDYFKKLAAKVGPNRQISGDDAFFLWDSYGFPVDLTELMAEEHKLTVDKGGFEEAMNAAKEKSRASRKTGAGGALKFEAAATSALQNMGVQPTDQESKYVQGACTATVKGIYVGSGEFVPSTKDVAAGQSYGLVLDRTSYYPEQGGQVADVGAIASSSSYKFTVADCQVAAGFVLHVGTSSSGSISVGDKVTCEVDYTLRNKTMPNHTMTHVLNFALRRTLGDGVDQKGSIVDPSKLRFDFSHNKPVSPDELAKVEAIVSKVIADGLPVHAKEASLDAAKAINGLRAVFGETYPDPVRVVAVGATVDQLLSDPSNAKWADMSIEFCGGTHLSNSKEAQAFALVTEEGIAKGIRRIVGLTGDLAKEAIAEGAAYTKRIDAIEKLEVGPKMEAELNPFKVDLDSAVISVTTKHKLRERISTLGKKIVDANKAMAGANKAKAVAAATQAVAAACAAGEKFVVVDLQVGSDSKAMNDAIGAAMKASPTLPTLLVSADAAKDKCCMNVGVPKDAQGAVDALAWLKAVLEPIGGKGGGGKNGLAQGQGVGAAKLADCIAAGKAFLSK</sequence>
<dbReference type="GO" id="GO:0070143">
    <property type="term" value="P:mitochondrial alanyl-tRNA aminoacylation"/>
    <property type="evidence" value="ECO:0007669"/>
    <property type="project" value="UniProtKB-UniRule"/>
</dbReference>
<comment type="subunit">
    <text evidence="12">Monomer.</text>
</comment>
<dbReference type="FunFam" id="3.30.930.10:FF:000011">
    <property type="entry name" value="Alanine--tRNA ligase, cytoplasmic"/>
    <property type="match status" value="1"/>
</dbReference>
<accession>A0A830HYD1</accession>
<dbReference type="OrthoDB" id="2423964at2759"/>
<evidence type="ECO:0000256" key="7">
    <source>
        <dbReference type="ARBA" id="ARBA00022840"/>
    </source>
</evidence>
<organism evidence="15 16">
    <name type="scientific">Pycnococcus provasolii</name>
    <dbReference type="NCBI Taxonomy" id="41880"/>
    <lineage>
        <taxon>Eukaryota</taxon>
        <taxon>Viridiplantae</taxon>
        <taxon>Chlorophyta</taxon>
        <taxon>Pseudoscourfieldiophyceae</taxon>
        <taxon>Pseudoscourfieldiales</taxon>
        <taxon>Pycnococcaceae</taxon>
        <taxon>Pycnococcus</taxon>
    </lineage>
</organism>
<feature type="domain" description="GST C-terminal" evidence="13">
    <location>
        <begin position="109"/>
        <end position="244"/>
    </location>
</feature>
<dbReference type="InterPro" id="IPR004045">
    <property type="entry name" value="Glutathione_S-Trfase_N"/>
</dbReference>
<comment type="cofactor">
    <cofactor evidence="12">
        <name>Zn(2+)</name>
        <dbReference type="ChEBI" id="CHEBI:29105"/>
    </cofactor>
    <text evidence="12">Binds 1 zinc ion per subunit.</text>
</comment>
<dbReference type="InterPro" id="IPR012947">
    <property type="entry name" value="tRNA_SAD"/>
</dbReference>
<evidence type="ECO:0000256" key="5">
    <source>
        <dbReference type="ARBA" id="ARBA00022741"/>
    </source>
</evidence>
<dbReference type="EMBL" id="BNJQ01000040">
    <property type="protein sequence ID" value="GHP12252.1"/>
    <property type="molecule type" value="Genomic_DNA"/>
</dbReference>
<dbReference type="Gene3D" id="1.20.1050.10">
    <property type="match status" value="1"/>
</dbReference>
<dbReference type="GO" id="GO:0002161">
    <property type="term" value="F:aminoacyl-tRNA deacylase activity"/>
    <property type="evidence" value="ECO:0007669"/>
    <property type="project" value="TreeGrafter"/>
</dbReference>
<dbReference type="Gene3D" id="3.30.980.10">
    <property type="entry name" value="Threonyl-trna Synthetase, Chain A, domain 2"/>
    <property type="match status" value="1"/>
</dbReference>
<dbReference type="Proteomes" id="UP000660262">
    <property type="component" value="Unassembled WGS sequence"/>
</dbReference>
<dbReference type="PRINTS" id="PR00980">
    <property type="entry name" value="TRNASYNTHALA"/>
</dbReference>
<dbReference type="InterPro" id="IPR040079">
    <property type="entry name" value="Glutathione_S-Trfase"/>
</dbReference>
<keyword evidence="3 12" id="KW-0436">Ligase</keyword>
<dbReference type="PANTHER" id="PTHR11777:SF9">
    <property type="entry name" value="ALANINE--TRNA LIGASE, CYTOPLASMIC"/>
    <property type="match status" value="1"/>
</dbReference>
<dbReference type="GO" id="GO:0008270">
    <property type="term" value="F:zinc ion binding"/>
    <property type="evidence" value="ECO:0007669"/>
    <property type="project" value="UniProtKB-UniRule"/>
</dbReference>
<evidence type="ECO:0000256" key="12">
    <source>
        <dbReference type="HAMAP-Rule" id="MF_03133"/>
    </source>
</evidence>
<protein>
    <recommendedName>
        <fullName evidence="12">Alanine--tRNA ligase</fullName>
        <ecNumber evidence="12">6.1.1.7</ecNumber>
    </recommendedName>
    <alternativeName>
        <fullName evidence="12">Alanyl-tRNA synthetase</fullName>
        <shortName evidence="12">AlaRS</shortName>
    </alternativeName>
</protein>
<dbReference type="PROSITE" id="PS50405">
    <property type="entry name" value="GST_CTER"/>
    <property type="match status" value="1"/>
</dbReference>
<dbReference type="PROSITE" id="PS50860">
    <property type="entry name" value="AA_TRNA_LIGASE_II_ALA"/>
    <property type="match status" value="1"/>
</dbReference>
<feature type="domain" description="Alanyl-transfer RNA synthetases family profile" evidence="14">
    <location>
        <begin position="259"/>
        <end position="1012"/>
    </location>
</feature>
<dbReference type="GO" id="GO:0009507">
    <property type="term" value="C:chloroplast"/>
    <property type="evidence" value="ECO:0007669"/>
    <property type="project" value="TreeGrafter"/>
</dbReference>
<keyword evidence="8 12" id="KW-0694">RNA-binding</keyword>
<dbReference type="InterPro" id="IPR002318">
    <property type="entry name" value="Ala-tRNA-lgiase_IIc"/>
</dbReference>
<dbReference type="GO" id="GO:0000049">
    <property type="term" value="F:tRNA binding"/>
    <property type="evidence" value="ECO:0007669"/>
    <property type="project" value="UniProtKB-KW"/>
</dbReference>
<evidence type="ECO:0000256" key="3">
    <source>
        <dbReference type="ARBA" id="ARBA00022598"/>
    </source>
</evidence>
<feature type="binding site" evidence="12">
    <location>
        <position position="850"/>
    </location>
    <ligand>
        <name>Zn(2+)</name>
        <dbReference type="ChEBI" id="CHEBI:29105"/>
    </ligand>
</feature>
<dbReference type="InterPro" id="IPR023033">
    <property type="entry name" value="Ala_tRNA_ligase_euk/bac"/>
</dbReference>
<keyword evidence="12" id="KW-0963">Cytoplasm</keyword>
<comment type="similarity">
    <text evidence="1">Belongs to the class-II aminoacyl-tRNA synthetase family. Alax-L subfamily.</text>
</comment>
<feature type="binding site" evidence="12">
    <location>
        <position position="973"/>
    </location>
    <ligand>
        <name>Zn(2+)</name>
        <dbReference type="ChEBI" id="CHEBI:29105"/>
    </ligand>
</feature>
<dbReference type="SUPFAM" id="SSF47616">
    <property type="entry name" value="GST C-terminal domain-like"/>
    <property type="match status" value="1"/>
</dbReference>
<dbReference type="InterPro" id="IPR018163">
    <property type="entry name" value="Thr/Ala-tRNA-synth_IIc_edit"/>
</dbReference>
<dbReference type="InterPro" id="IPR009000">
    <property type="entry name" value="Transl_B-barrel_sf"/>
</dbReference>
<dbReference type="Pfam" id="PF13417">
    <property type="entry name" value="GST_N_3"/>
    <property type="match status" value="1"/>
</dbReference>
<keyword evidence="6 12" id="KW-0862">Zinc</keyword>
<dbReference type="Pfam" id="PF00043">
    <property type="entry name" value="GST_C"/>
    <property type="match status" value="1"/>
</dbReference>
<evidence type="ECO:0000256" key="9">
    <source>
        <dbReference type="ARBA" id="ARBA00022917"/>
    </source>
</evidence>
<dbReference type="GO" id="GO:0005739">
    <property type="term" value="C:mitochondrion"/>
    <property type="evidence" value="ECO:0007669"/>
    <property type="project" value="UniProtKB-SubCell"/>
</dbReference>
<dbReference type="Pfam" id="PF01411">
    <property type="entry name" value="tRNA-synt_2c"/>
    <property type="match status" value="1"/>
</dbReference>
<dbReference type="GO" id="GO:0004813">
    <property type="term" value="F:alanine-tRNA ligase activity"/>
    <property type="evidence" value="ECO:0007669"/>
    <property type="project" value="UniProtKB-UniRule"/>
</dbReference>
<feature type="binding site" evidence="12">
    <location>
        <position position="969"/>
    </location>
    <ligand>
        <name>Zn(2+)</name>
        <dbReference type="ChEBI" id="CHEBI:29105"/>
    </ligand>
</feature>
<dbReference type="InterPro" id="IPR059090">
    <property type="entry name" value="ALA1_helical"/>
</dbReference>
<keyword evidence="16" id="KW-1185">Reference proteome</keyword>
<name>A0A830HYD1_9CHLO</name>
<dbReference type="Gene3D" id="3.40.30.10">
    <property type="entry name" value="Glutaredoxin"/>
    <property type="match status" value="1"/>
</dbReference>
<dbReference type="Gene3D" id="2.40.30.130">
    <property type="match status" value="1"/>
</dbReference>
<feature type="binding site" evidence="12">
    <location>
        <position position="854"/>
    </location>
    <ligand>
        <name>Zn(2+)</name>
        <dbReference type="ChEBI" id="CHEBI:29105"/>
    </ligand>
</feature>
<dbReference type="HAMAP" id="MF_00036_B">
    <property type="entry name" value="Ala_tRNA_synth_B"/>
    <property type="match status" value="1"/>
</dbReference>
<dbReference type="Gene3D" id="3.30.930.10">
    <property type="entry name" value="Bira Bifunctional Protein, Domain 2"/>
    <property type="match status" value="1"/>
</dbReference>
<dbReference type="SFLD" id="SFLDS00019">
    <property type="entry name" value="Glutathione_Transferase_(cytos"/>
    <property type="match status" value="1"/>
</dbReference>
<comment type="caution">
    <text evidence="15">The sequence shown here is derived from an EMBL/GenBank/DDBJ whole genome shotgun (WGS) entry which is preliminary data.</text>
</comment>
<dbReference type="SUPFAM" id="SSF101353">
    <property type="entry name" value="Putative anticodon-binding domain of alanyl-tRNA synthetase (AlaRS)"/>
    <property type="match status" value="1"/>
</dbReference>
<dbReference type="Pfam" id="PF26023">
    <property type="entry name" value="ALA1"/>
    <property type="match status" value="1"/>
</dbReference>
<evidence type="ECO:0000256" key="10">
    <source>
        <dbReference type="ARBA" id="ARBA00023146"/>
    </source>
</evidence>
<reference evidence="15" key="1">
    <citation type="submission" date="2020-10" db="EMBL/GenBank/DDBJ databases">
        <title>Unveiling of a novel bifunctional photoreceptor, Dualchrome1, isolated from a cosmopolitan green alga.</title>
        <authorList>
            <person name="Suzuki S."/>
            <person name="Kawachi M."/>
        </authorList>
    </citation>
    <scope>NUCLEOTIDE SEQUENCE</scope>
    <source>
        <strain evidence="15">NIES 2893</strain>
    </source>
</reference>
<comment type="subcellular location">
    <subcellularLocation>
        <location evidence="12">Mitochondrion</location>
    </subcellularLocation>
    <subcellularLocation>
        <location evidence="12">Cytoplasm</location>
    </subcellularLocation>
</comment>
<dbReference type="SUPFAM" id="SSF55681">
    <property type="entry name" value="Class II aaRS and biotin synthetases"/>
    <property type="match status" value="1"/>
</dbReference>
<dbReference type="InterPro" id="IPR036249">
    <property type="entry name" value="Thioredoxin-like_sf"/>
</dbReference>
<dbReference type="AlphaFoldDB" id="A0A830HYD1"/>
<dbReference type="InterPro" id="IPR004046">
    <property type="entry name" value="GST_C"/>
</dbReference>
<evidence type="ECO:0000259" key="14">
    <source>
        <dbReference type="PROSITE" id="PS50860"/>
    </source>
</evidence>
<gene>
    <name evidence="15" type="ORF">PPROV_001098000</name>
</gene>